<protein>
    <submittedName>
        <fullName evidence="1">Uncharacterized protein</fullName>
    </submittedName>
</protein>
<reference evidence="1 2" key="1">
    <citation type="submission" date="2021-09" db="EMBL/GenBank/DDBJ databases">
        <title>Genomic insights and catalytic innovation underlie evolution of tropane alkaloids biosynthesis.</title>
        <authorList>
            <person name="Wang Y.-J."/>
            <person name="Tian T."/>
            <person name="Huang J.-P."/>
            <person name="Huang S.-X."/>
        </authorList>
    </citation>
    <scope>NUCLEOTIDE SEQUENCE [LARGE SCALE GENOMIC DNA]</scope>
    <source>
        <strain evidence="1">KIB-2018</strain>
        <tissue evidence="1">Leaf</tissue>
    </source>
</reference>
<evidence type="ECO:0000313" key="2">
    <source>
        <dbReference type="Proteomes" id="UP001159364"/>
    </source>
</evidence>
<dbReference type="EMBL" id="JAIWQS010000009">
    <property type="protein sequence ID" value="KAJ8755272.1"/>
    <property type="molecule type" value="Genomic_DNA"/>
</dbReference>
<comment type="caution">
    <text evidence="1">The sequence shown here is derived from an EMBL/GenBank/DDBJ whole genome shotgun (WGS) entry which is preliminary data.</text>
</comment>
<sequence>MLSLHQFLLNDGLKGAIVSVMRAFLRAFTNYFQTSAFAEINYPHYAGIEKEPGENFGGRSEAEEAVHYMPV</sequence>
<proteinExistence type="predicted"/>
<dbReference type="AlphaFoldDB" id="A0AAV8SSJ1"/>
<name>A0AAV8SSJ1_9ROSI</name>
<evidence type="ECO:0000313" key="1">
    <source>
        <dbReference type="EMBL" id="KAJ8755272.1"/>
    </source>
</evidence>
<accession>A0AAV8SSJ1</accession>
<keyword evidence="2" id="KW-1185">Reference proteome</keyword>
<dbReference type="Proteomes" id="UP001159364">
    <property type="component" value="Linkage Group LG09"/>
</dbReference>
<organism evidence="1 2">
    <name type="scientific">Erythroxylum novogranatense</name>
    <dbReference type="NCBI Taxonomy" id="1862640"/>
    <lineage>
        <taxon>Eukaryota</taxon>
        <taxon>Viridiplantae</taxon>
        <taxon>Streptophyta</taxon>
        <taxon>Embryophyta</taxon>
        <taxon>Tracheophyta</taxon>
        <taxon>Spermatophyta</taxon>
        <taxon>Magnoliopsida</taxon>
        <taxon>eudicotyledons</taxon>
        <taxon>Gunneridae</taxon>
        <taxon>Pentapetalae</taxon>
        <taxon>rosids</taxon>
        <taxon>fabids</taxon>
        <taxon>Malpighiales</taxon>
        <taxon>Erythroxylaceae</taxon>
        <taxon>Erythroxylum</taxon>
    </lineage>
</organism>
<gene>
    <name evidence="1" type="ORF">K2173_019070</name>
</gene>